<comment type="caution">
    <text evidence="1">The sequence shown here is derived from an EMBL/GenBank/DDBJ whole genome shotgun (WGS) entry which is preliminary data.</text>
</comment>
<name>A0A3M7PMH9_BRAPC</name>
<organism evidence="1 2">
    <name type="scientific">Brachionus plicatilis</name>
    <name type="common">Marine rotifer</name>
    <name type="synonym">Brachionus muelleri</name>
    <dbReference type="NCBI Taxonomy" id="10195"/>
    <lineage>
        <taxon>Eukaryota</taxon>
        <taxon>Metazoa</taxon>
        <taxon>Spiralia</taxon>
        <taxon>Gnathifera</taxon>
        <taxon>Rotifera</taxon>
        <taxon>Eurotatoria</taxon>
        <taxon>Monogononta</taxon>
        <taxon>Pseudotrocha</taxon>
        <taxon>Ploima</taxon>
        <taxon>Brachionidae</taxon>
        <taxon>Brachionus</taxon>
    </lineage>
</organism>
<dbReference type="EMBL" id="REGN01009829">
    <property type="protein sequence ID" value="RNA00312.1"/>
    <property type="molecule type" value="Genomic_DNA"/>
</dbReference>
<evidence type="ECO:0000313" key="1">
    <source>
        <dbReference type="EMBL" id="RNA00312.1"/>
    </source>
</evidence>
<reference evidence="1 2" key="1">
    <citation type="journal article" date="2018" name="Sci. Rep.">
        <title>Genomic signatures of local adaptation to the degree of environmental predictability in rotifers.</title>
        <authorList>
            <person name="Franch-Gras L."/>
            <person name="Hahn C."/>
            <person name="Garcia-Roger E.M."/>
            <person name="Carmona M.J."/>
            <person name="Serra M."/>
            <person name="Gomez A."/>
        </authorList>
    </citation>
    <scope>NUCLEOTIDE SEQUENCE [LARGE SCALE GENOMIC DNA]</scope>
    <source>
        <strain evidence="1">HYR1</strain>
    </source>
</reference>
<dbReference type="Proteomes" id="UP000276133">
    <property type="component" value="Unassembled WGS sequence"/>
</dbReference>
<keyword evidence="2" id="KW-1185">Reference proteome</keyword>
<dbReference type="AlphaFoldDB" id="A0A3M7PMH9"/>
<sequence>MWYKTVWFYGRFIFDLNRTNLPKIKVDFVTILDLILADSVGIELKTYTALDRLKEVLY</sequence>
<evidence type="ECO:0000313" key="2">
    <source>
        <dbReference type="Proteomes" id="UP000276133"/>
    </source>
</evidence>
<protein>
    <submittedName>
        <fullName evidence="1">Uncharacterized protein</fullName>
    </submittedName>
</protein>
<accession>A0A3M7PMH9</accession>
<gene>
    <name evidence="1" type="ORF">BpHYR1_005837</name>
</gene>
<feature type="non-terminal residue" evidence="1">
    <location>
        <position position="58"/>
    </location>
</feature>
<proteinExistence type="predicted"/>